<dbReference type="InterPro" id="IPR001001">
    <property type="entry name" value="DNA_polIII_beta"/>
</dbReference>
<comment type="subcellular location">
    <subcellularLocation>
        <location evidence="1">Cytoplasm</location>
    </subcellularLocation>
</comment>
<keyword evidence="4" id="KW-0808">Transferase</keyword>
<dbReference type="PANTHER" id="PTHR30478:SF0">
    <property type="entry name" value="BETA SLIDING CLAMP"/>
    <property type="match status" value="1"/>
</dbReference>
<keyword evidence="13" id="KW-1185">Reference proteome</keyword>
<evidence type="ECO:0000256" key="1">
    <source>
        <dbReference type="ARBA" id="ARBA00004496"/>
    </source>
</evidence>
<dbReference type="SUPFAM" id="SSF55979">
    <property type="entry name" value="DNA clamp"/>
    <property type="match status" value="3"/>
</dbReference>
<gene>
    <name evidence="12" type="ORF">BU204_19705</name>
</gene>
<feature type="domain" description="DNA polymerase III beta sliding clamp N-terminal" evidence="9">
    <location>
        <begin position="4"/>
        <end position="117"/>
    </location>
</feature>
<dbReference type="EMBL" id="MSIE01000036">
    <property type="protein sequence ID" value="OLF15827.1"/>
    <property type="molecule type" value="Genomic_DNA"/>
</dbReference>
<dbReference type="Pfam" id="PF02768">
    <property type="entry name" value="DNA_pol3_beta_3"/>
    <property type="match status" value="1"/>
</dbReference>
<dbReference type="CDD" id="cd00140">
    <property type="entry name" value="beta_clamp"/>
    <property type="match status" value="1"/>
</dbReference>
<keyword evidence="8" id="KW-0238">DNA-binding</keyword>
<dbReference type="InterPro" id="IPR022637">
    <property type="entry name" value="DNA_polIII_beta_cen"/>
</dbReference>
<keyword evidence="3" id="KW-0963">Cytoplasm</keyword>
<dbReference type="GO" id="GO:0003677">
    <property type="term" value="F:DNA binding"/>
    <property type="evidence" value="ECO:0007669"/>
    <property type="project" value="UniProtKB-KW"/>
</dbReference>
<dbReference type="GO" id="GO:0009360">
    <property type="term" value="C:DNA polymerase III complex"/>
    <property type="evidence" value="ECO:0007669"/>
    <property type="project" value="InterPro"/>
</dbReference>
<dbReference type="NCBIfam" id="TIGR00663">
    <property type="entry name" value="dnan"/>
    <property type="match status" value="1"/>
</dbReference>
<dbReference type="Proteomes" id="UP000185596">
    <property type="component" value="Unassembled WGS sequence"/>
</dbReference>
<dbReference type="GO" id="GO:0003887">
    <property type="term" value="F:DNA-directed DNA polymerase activity"/>
    <property type="evidence" value="ECO:0007669"/>
    <property type="project" value="UniProtKB-KW"/>
</dbReference>
<organism evidence="12 13">
    <name type="scientific">Actinophytocola xanthii</name>
    <dbReference type="NCBI Taxonomy" id="1912961"/>
    <lineage>
        <taxon>Bacteria</taxon>
        <taxon>Bacillati</taxon>
        <taxon>Actinomycetota</taxon>
        <taxon>Actinomycetes</taxon>
        <taxon>Pseudonocardiales</taxon>
        <taxon>Pseudonocardiaceae</taxon>
    </lineage>
</organism>
<dbReference type="GO" id="GO:0006271">
    <property type="term" value="P:DNA strand elongation involved in DNA replication"/>
    <property type="evidence" value="ECO:0007669"/>
    <property type="project" value="TreeGrafter"/>
</dbReference>
<dbReference type="AlphaFoldDB" id="A0A1Q8CN88"/>
<evidence type="ECO:0000313" key="12">
    <source>
        <dbReference type="EMBL" id="OLF15827.1"/>
    </source>
</evidence>
<dbReference type="OrthoDB" id="4337829at2"/>
<evidence type="ECO:0000256" key="3">
    <source>
        <dbReference type="ARBA" id="ARBA00022490"/>
    </source>
</evidence>
<keyword evidence="6" id="KW-0235">DNA replication</keyword>
<dbReference type="Pfam" id="PF02767">
    <property type="entry name" value="DNA_pol3_beta_2"/>
    <property type="match status" value="1"/>
</dbReference>
<dbReference type="STRING" id="1912961.BU204_19705"/>
<dbReference type="RefSeq" id="WP_075127187.1">
    <property type="nucleotide sequence ID" value="NZ_MSIE01000036.1"/>
</dbReference>
<accession>A0A1Q8CN88</accession>
<dbReference type="GO" id="GO:0005737">
    <property type="term" value="C:cytoplasm"/>
    <property type="evidence" value="ECO:0007669"/>
    <property type="project" value="UniProtKB-SubCell"/>
</dbReference>
<dbReference type="Gene3D" id="3.10.150.10">
    <property type="entry name" value="DNA Polymerase III, subunit A, domain 2"/>
    <property type="match status" value="3"/>
</dbReference>
<evidence type="ECO:0000259" key="11">
    <source>
        <dbReference type="Pfam" id="PF02768"/>
    </source>
</evidence>
<dbReference type="SMART" id="SM00480">
    <property type="entry name" value="POL3Bc"/>
    <property type="match status" value="1"/>
</dbReference>
<dbReference type="GO" id="GO:0008408">
    <property type="term" value="F:3'-5' exonuclease activity"/>
    <property type="evidence" value="ECO:0007669"/>
    <property type="project" value="InterPro"/>
</dbReference>
<dbReference type="InterPro" id="IPR022634">
    <property type="entry name" value="DNA_polIII_beta_N"/>
</dbReference>
<keyword evidence="7" id="KW-0239">DNA-directed DNA polymerase</keyword>
<name>A0A1Q8CN88_9PSEU</name>
<reference evidence="12 13" key="1">
    <citation type="submission" date="2016-12" db="EMBL/GenBank/DDBJ databases">
        <title>The draft genome sequence of Actinophytocola sp. 11-183.</title>
        <authorList>
            <person name="Wang W."/>
            <person name="Yuan L."/>
        </authorList>
    </citation>
    <scope>NUCLEOTIDE SEQUENCE [LARGE SCALE GENOMIC DNA]</scope>
    <source>
        <strain evidence="12 13">11-183</strain>
    </source>
</reference>
<feature type="domain" description="DNA polymerase III beta sliding clamp C-terminal" evidence="11">
    <location>
        <begin position="254"/>
        <end position="367"/>
    </location>
</feature>
<evidence type="ECO:0000256" key="5">
    <source>
        <dbReference type="ARBA" id="ARBA00022695"/>
    </source>
</evidence>
<evidence type="ECO:0000256" key="6">
    <source>
        <dbReference type="ARBA" id="ARBA00022705"/>
    </source>
</evidence>
<keyword evidence="5" id="KW-0548">Nucleotidyltransferase</keyword>
<feature type="domain" description="DNA polymerase III beta sliding clamp central" evidence="10">
    <location>
        <begin position="129"/>
        <end position="243"/>
    </location>
</feature>
<evidence type="ECO:0000313" key="13">
    <source>
        <dbReference type="Proteomes" id="UP000185596"/>
    </source>
</evidence>
<dbReference type="InterPro" id="IPR022635">
    <property type="entry name" value="DNA_polIII_beta_C"/>
</dbReference>
<evidence type="ECO:0000256" key="2">
    <source>
        <dbReference type="ARBA" id="ARBA00010752"/>
    </source>
</evidence>
<sequence length="372" mass="39187">MDLDLTVTTADLAAAASALVRLVPGKLIDPVLSGVLLTADGDGVTLAATDRERAGRVERAAVVHTEGRVLVPAKPLADTLRALELEQVRMVVEGSKLAIRAPGARFALPLLDVDAHPGVAPPPPAVGTVDGAAFATALTTVASAASRDDALPMFTGVRIRAEGDRLVLVATDRYQMAVARLPWQPTGLPVDALVPAALLAEIAKQVDPTGPVALHADRDRFALVWRRGGGTSHAATSVLDGSFLHESKVALSDVDTRVEVDADAMAGAVRRVGLYTDARGVLLLEVGDGEIRLRGADQRAGEAEESVKADVSGGRTPQAYQSRFLTDALRPFLGGRVRLEIQPGMRATTFRAAEPGETDLRYVVMPMLPPKH</sequence>
<dbReference type="Pfam" id="PF00712">
    <property type="entry name" value="DNA_pol3_beta"/>
    <property type="match status" value="1"/>
</dbReference>
<dbReference type="PANTHER" id="PTHR30478">
    <property type="entry name" value="DNA POLYMERASE III SUBUNIT BETA"/>
    <property type="match status" value="1"/>
</dbReference>
<proteinExistence type="inferred from homology"/>
<evidence type="ECO:0000256" key="7">
    <source>
        <dbReference type="ARBA" id="ARBA00022932"/>
    </source>
</evidence>
<evidence type="ECO:0000256" key="8">
    <source>
        <dbReference type="ARBA" id="ARBA00023125"/>
    </source>
</evidence>
<evidence type="ECO:0000259" key="9">
    <source>
        <dbReference type="Pfam" id="PF00712"/>
    </source>
</evidence>
<dbReference type="InterPro" id="IPR046938">
    <property type="entry name" value="DNA_clamp_sf"/>
</dbReference>
<evidence type="ECO:0000256" key="4">
    <source>
        <dbReference type="ARBA" id="ARBA00022679"/>
    </source>
</evidence>
<comment type="similarity">
    <text evidence="2">Belongs to the beta sliding clamp family.</text>
</comment>
<comment type="caution">
    <text evidence="12">The sequence shown here is derived from an EMBL/GenBank/DDBJ whole genome shotgun (WGS) entry which is preliminary data.</text>
</comment>
<evidence type="ECO:0000259" key="10">
    <source>
        <dbReference type="Pfam" id="PF02767"/>
    </source>
</evidence>
<protein>
    <submittedName>
        <fullName evidence="12">DNA polymerase III subunit beta</fullName>
    </submittedName>
</protein>